<evidence type="ECO:0000313" key="6">
    <source>
        <dbReference type="Proteomes" id="UP001228049"/>
    </source>
</evidence>
<evidence type="ECO:0000256" key="2">
    <source>
        <dbReference type="RuleBase" id="RU367088"/>
    </source>
</evidence>
<dbReference type="AlphaFoldDB" id="A0AAD9CDL3"/>
<protein>
    <recommendedName>
        <fullName evidence="2">Ubiquitin carboxyl-terminal hydrolase MINDY</fullName>
        <ecNumber evidence="2">3.4.19.12</ecNumber>
    </recommendedName>
</protein>
<evidence type="ECO:0000313" key="5">
    <source>
        <dbReference type="EMBL" id="KAK1900582.1"/>
    </source>
</evidence>
<dbReference type="GO" id="GO:1990380">
    <property type="term" value="F:K48-linked deubiquitinase activity"/>
    <property type="evidence" value="ECO:0007669"/>
    <property type="project" value="UniProtKB-UniRule"/>
</dbReference>
<feature type="transmembrane region" description="Helical" evidence="3">
    <location>
        <begin position="6"/>
        <end position="24"/>
    </location>
</feature>
<dbReference type="PANTHER" id="PTHR12473:SF18">
    <property type="entry name" value="INACTIVE UBIQUITIN CARBOXYL-TERMINAL HYDROLASE MINDY-4B"/>
    <property type="match status" value="1"/>
</dbReference>
<dbReference type="Pfam" id="PF13898">
    <property type="entry name" value="MINDY-3_4_CD"/>
    <property type="match status" value="1"/>
</dbReference>
<keyword evidence="3" id="KW-0472">Membrane</keyword>
<sequence>MLKTPLVPVWLCCINGSVSVVFSLHRSLLSDWKMEHLFMLFYYNGQDSQKTPARLTVDTHSHHWEAPCRPSEGDLEKRFPSLEMTLCTKWAGAAIAWSDTAPFY</sequence>
<dbReference type="EC" id="3.4.19.12" evidence="2"/>
<keyword evidence="2" id="KW-0833">Ubl conjugation pathway</keyword>
<organism evidence="5 6">
    <name type="scientific">Dissostichus eleginoides</name>
    <name type="common">Patagonian toothfish</name>
    <name type="synonym">Dissostichus amissus</name>
    <dbReference type="NCBI Taxonomy" id="100907"/>
    <lineage>
        <taxon>Eukaryota</taxon>
        <taxon>Metazoa</taxon>
        <taxon>Chordata</taxon>
        <taxon>Craniata</taxon>
        <taxon>Vertebrata</taxon>
        <taxon>Euteleostomi</taxon>
        <taxon>Actinopterygii</taxon>
        <taxon>Neopterygii</taxon>
        <taxon>Teleostei</taxon>
        <taxon>Neoteleostei</taxon>
        <taxon>Acanthomorphata</taxon>
        <taxon>Eupercaria</taxon>
        <taxon>Perciformes</taxon>
        <taxon>Notothenioidei</taxon>
        <taxon>Nototheniidae</taxon>
        <taxon>Dissostichus</taxon>
    </lineage>
</organism>
<keyword evidence="6" id="KW-1185">Reference proteome</keyword>
<accession>A0AAD9CDL3</accession>
<dbReference type="InterPro" id="IPR039785">
    <property type="entry name" value="MINY3/4"/>
</dbReference>
<keyword evidence="3" id="KW-0812">Transmembrane</keyword>
<name>A0AAD9CDL3_DISEL</name>
<keyword evidence="2" id="KW-0788">Thiol protease</keyword>
<keyword evidence="3" id="KW-1133">Transmembrane helix</keyword>
<dbReference type="PANTHER" id="PTHR12473">
    <property type="entry name" value="UBIQUITIN CARBOXYL-TERMINAL HYDROLASE MINDY-4-RELATED"/>
    <property type="match status" value="1"/>
</dbReference>
<feature type="domain" description="Deubiquitinating enzyme MINDY-3/4 conserved" evidence="4">
    <location>
        <begin position="1"/>
        <end position="99"/>
    </location>
</feature>
<dbReference type="InterPro" id="IPR025257">
    <property type="entry name" value="MINDY-3/4_CD"/>
</dbReference>
<evidence type="ECO:0000256" key="3">
    <source>
        <dbReference type="SAM" id="Phobius"/>
    </source>
</evidence>
<keyword evidence="2" id="KW-0645">Protease</keyword>
<evidence type="ECO:0000256" key="1">
    <source>
        <dbReference type="ARBA" id="ARBA00011074"/>
    </source>
</evidence>
<comment type="catalytic activity">
    <reaction evidence="2">
        <text>Thiol-dependent hydrolysis of ester, thioester, amide, peptide and isopeptide bonds formed by the C-terminal Gly of ubiquitin (a 76-residue protein attached to proteins as an intracellular targeting signal).</text>
        <dbReference type="EC" id="3.4.19.12"/>
    </reaction>
</comment>
<comment type="function">
    <text evidence="2">Hydrolase that can remove 'Lys-48'-linked conjugated ubiquitin from proteins.</text>
</comment>
<evidence type="ECO:0000259" key="4">
    <source>
        <dbReference type="Pfam" id="PF13898"/>
    </source>
</evidence>
<comment type="similarity">
    <text evidence="1 2">Belongs to the MINDY deubiquitinase family. FAM188 subfamily.</text>
</comment>
<keyword evidence="2 5" id="KW-0378">Hydrolase</keyword>
<dbReference type="GO" id="GO:0071108">
    <property type="term" value="P:protein K48-linked deubiquitination"/>
    <property type="evidence" value="ECO:0007669"/>
    <property type="project" value="InterPro"/>
</dbReference>
<dbReference type="GO" id="GO:0006508">
    <property type="term" value="P:proteolysis"/>
    <property type="evidence" value="ECO:0007669"/>
    <property type="project" value="UniProtKB-KW"/>
</dbReference>
<gene>
    <name evidence="5" type="ORF">KUDE01_001369</name>
</gene>
<dbReference type="GO" id="GO:0004843">
    <property type="term" value="F:cysteine-type deubiquitinase activity"/>
    <property type="evidence" value="ECO:0007669"/>
    <property type="project" value="UniProtKB-UniRule"/>
</dbReference>
<proteinExistence type="inferred from homology"/>
<dbReference type="Proteomes" id="UP001228049">
    <property type="component" value="Unassembled WGS sequence"/>
</dbReference>
<reference evidence="5" key="1">
    <citation type="submission" date="2023-04" db="EMBL/GenBank/DDBJ databases">
        <title>Chromosome-level genome of Chaenocephalus aceratus.</title>
        <authorList>
            <person name="Park H."/>
        </authorList>
    </citation>
    <scope>NUCLEOTIDE SEQUENCE</scope>
    <source>
        <strain evidence="5">DE</strain>
        <tissue evidence="5">Muscle</tissue>
    </source>
</reference>
<comment type="caution">
    <text evidence="5">The sequence shown here is derived from an EMBL/GenBank/DDBJ whole genome shotgun (WGS) entry which is preliminary data.</text>
</comment>
<dbReference type="EMBL" id="JASDAP010000007">
    <property type="protein sequence ID" value="KAK1900582.1"/>
    <property type="molecule type" value="Genomic_DNA"/>
</dbReference>